<evidence type="ECO:0000313" key="1">
    <source>
        <dbReference type="EMBL" id="QEW07941.1"/>
    </source>
</evidence>
<organism evidence="1 2">
    <name type="scientific">Nitrincola iocasae</name>
    <dbReference type="NCBI Taxonomy" id="2614693"/>
    <lineage>
        <taxon>Bacteria</taxon>
        <taxon>Pseudomonadati</taxon>
        <taxon>Pseudomonadota</taxon>
        <taxon>Gammaproteobacteria</taxon>
        <taxon>Oceanospirillales</taxon>
        <taxon>Oceanospirillaceae</taxon>
        <taxon>Nitrincola</taxon>
    </lineage>
</organism>
<proteinExistence type="predicted"/>
<name>A0A5J6LIK5_9GAMM</name>
<dbReference type="KEGG" id="nik:F5I99_16405"/>
<sequence>MSSLRNRLSLLVGLITLPGYLAISADMLENRKQALLNLEHQVEVTANDLAALQHKILIDTESLSDPSSAIT</sequence>
<accession>A0A5J6LIK5</accession>
<keyword evidence="2" id="KW-1185">Reference proteome</keyword>
<dbReference type="RefSeq" id="WP_151057864.1">
    <property type="nucleotide sequence ID" value="NZ_CP044222.1"/>
</dbReference>
<dbReference type="EMBL" id="CP044222">
    <property type="protein sequence ID" value="QEW07941.1"/>
    <property type="molecule type" value="Genomic_DNA"/>
</dbReference>
<dbReference type="Proteomes" id="UP000325606">
    <property type="component" value="Chromosome"/>
</dbReference>
<gene>
    <name evidence="1" type="ORF">F5I99_16405</name>
</gene>
<protein>
    <submittedName>
        <fullName evidence="1">Uncharacterized protein</fullName>
    </submittedName>
</protein>
<dbReference type="AlphaFoldDB" id="A0A5J6LIK5"/>
<evidence type="ECO:0000313" key="2">
    <source>
        <dbReference type="Proteomes" id="UP000325606"/>
    </source>
</evidence>
<reference evidence="1 2" key="1">
    <citation type="submission" date="2019-09" db="EMBL/GenBank/DDBJ databases">
        <title>Nitrincola iocasae sp. nov., a bacterium isolated from the sediment collected at a cold seep field in South China Sea.</title>
        <authorList>
            <person name="Zhang H."/>
            <person name="Wang H."/>
            <person name="Li C."/>
        </authorList>
    </citation>
    <scope>NUCLEOTIDE SEQUENCE [LARGE SCALE GENOMIC DNA]</scope>
    <source>
        <strain evidence="1 2">KXZD1103</strain>
    </source>
</reference>